<accession>A0A645I414</accession>
<sequence>MFELRQFDLQLALGARRAQREDVEDQAVAIDHPAVQVALEITLLHRRQRVIEDHQLR</sequence>
<gene>
    <name evidence="1" type="ORF">SDC9_193610</name>
</gene>
<proteinExistence type="predicted"/>
<organism evidence="1">
    <name type="scientific">bioreactor metagenome</name>
    <dbReference type="NCBI Taxonomy" id="1076179"/>
    <lineage>
        <taxon>unclassified sequences</taxon>
        <taxon>metagenomes</taxon>
        <taxon>ecological metagenomes</taxon>
    </lineage>
</organism>
<evidence type="ECO:0000313" key="1">
    <source>
        <dbReference type="EMBL" id="MPN46031.1"/>
    </source>
</evidence>
<dbReference type="EMBL" id="VSSQ01106340">
    <property type="protein sequence ID" value="MPN46031.1"/>
    <property type="molecule type" value="Genomic_DNA"/>
</dbReference>
<protein>
    <submittedName>
        <fullName evidence="1">Uncharacterized protein</fullName>
    </submittedName>
</protein>
<comment type="caution">
    <text evidence="1">The sequence shown here is derived from an EMBL/GenBank/DDBJ whole genome shotgun (WGS) entry which is preliminary data.</text>
</comment>
<reference evidence="1" key="1">
    <citation type="submission" date="2019-08" db="EMBL/GenBank/DDBJ databases">
        <authorList>
            <person name="Kucharzyk K."/>
            <person name="Murdoch R.W."/>
            <person name="Higgins S."/>
            <person name="Loffler F."/>
        </authorList>
    </citation>
    <scope>NUCLEOTIDE SEQUENCE</scope>
</reference>
<name>A0A645I414_9ZZZZ</name>
<dbReference type="AlphaFoldDB" id="A0A645I414"/>